<keyword evidence="1" id="KW-0808">Transferase</keyword>
<feature type="domain" description="SET" evidence="3">
    <location>
        <begin position="4"/>
        <end position="104"/>
    </location>
</feature>
<dbReference type="SMART" id="SM00317">
    <property type="entry name" value="SET"/>
    <property type="match status" value="1"/>
</dbReference>
<dbReference type="AlphaFoldDB" id="A0A0G0W379"/>
<dbReference type="Gene3D" id="2.170.270.10">
    <property type="entry name" value="SET domain"/>
    <property type="match status" value="1"/>
</dbReference>
<dbReference type="EMBL" id="LBZL01000023">
    <property type="protein sequence ID" value="KKR69722.1"/>
    <property type="molecule type" value="Genomic_DNA"/>
</dbReference>
<evidence type="ECO:0000256" key="2">
    <source>
        <dbReference type="ARBA" id="ARBA00022691"/>
    </source>
</evidence>
<evidence type="ECO:0000313" key="5">
    <source>
        <dbReference type="EMBL" id="KKR69722.1"/>
    </source>
</evidence>
<dbReference type="InterPro" id="IPR053201">
    <property type="entry name" value="Flavunoidine_N-MTase"/>
</dbReference>
<keyword evidence="2" id="KW-0949">S-adenosyl-L-methionine</keyword>
<dbReference type="SUPFAM" id="SSF82199">
    <property type="entry name" value="SET domain"/>
    <property type="match status" value="1"/>
</dbReference>
<evidence type="ECO:0008006" key="7">
    <source>
        <dbReference type="Google" id="ProtNLM"/>
    </source>
</evidence>
<dbReference type="InterPro" id="IPR001214">
    <property type="entry name" value="SET_dom"/>
</dbReference>
<dbReference type="InterPro" id="IPR046341">
    <property type="entry name" value="SET_dom_sf"/>
</dbReference>
<reference evidence="5 6" key="1">
    <citation type="journal article" date="2015" name="Nature">
        <title>rRNA introns, odd ribosomes, and small enigmatic genomes across a large radiation of phyla.</title>
        <authorList>
            <person name="Brown C.T."/>
            <person name="Hug L.A."/>
            <person name="Thomas B.C."/>
            <person name="Sharon I."/>
            <person name="Castelle C.J."/>
            <person name="Singh A."/>
            <person name="Wilkins M.J."/>
            <person name="Williams K.H."/>
            <person name="Banfield J.F."/>
        </authorList>
    </citation>
    <scope>NUCLEOTIDE SEQUENCE [LARGE SCALE GENOMIC DNA]</scope>
</reference>
<evidence type="ECO:0000256" key="1">
    <source>
        <dbReference type="ARBA" id="ARBA00022679"/>
    </source>
</evidence>
<dbReference type="PROSITE" id="PS50280">
    <property type="entry name" value="SET"/>
    <property type="match status" value="1"/>
</dbReference>
<feature type="domain" description="Post-SET" evidence="4">
    <location>
        <begin position="111"/>
        <end position="127"/>
    </location>
</feature>
<dbReference type="PANTHER" id="PTHR12350">
    <property type="entry name" value="HISTONE-LYSINE N-METHYLTRANSFERASE-RELATED"/>
    <property type="match status" value="1"/>
</dbReference>
<evidence type="ECO:0000259" key="3">
    <source>
        <dbReference type="PROSITE" id="PS50280"/>
    </source>
</evidence>
<dbReference type="InterPro" id="IPR003616">
    <property type="entry name" value="Post-SET_dom"/>
</dbReference>
<dbReference type="Pfam" id="PF00856">
    <property type="entry name" value="SET"/>
    <property type="match status" value="1"/>
</dbReference>
<dbReference type="GO" id="GO:0016740">
    <property type="term" value="F:transferase activity"/>
    <property type="evidence" value="ECO:0007669"/>
    <property type="project" value="UniProtKB-KW"/>
</dbReference>
<comment type="caution">
    <text evidence="5">The sequence shown here is derived from an EMBL/GenBank/DDBJ whole genome shotgun (WGS) entry which is preliminary data.</text>
</comment>
<accession>A0A0G0W379</accession>
<protein>
    <recommendedName>
        <fullName evidence="7">Nuclear protein SET</fullName>
    </recommendedName>
</protein>
<dbReference type="Proteomes" id="UP000034452">
    <property type="component" value="Unassembled WGS sequence"/>
</dbReference>
<name>A0A0G0W379_9BACT</name>
<gene>
    <name evidence="5" type="ORF">UU13_C0023G0010</name>
</gene>
<organism evidence="5 6">
    <name type="scientific">Candidatus Nomurabacteria bacterium GW2011_GWB1_40_7</name>
    <dbReference type="NCBI Taxonomy" id="1618744"/>
    <lineage>
        <taxon>Bacteria</taxon>
        <taxon>Candidatus Nomuraibacteriota</taxon>
    </lineage>
</organism>
<dbReference type="PANTHER" id="PTHR12350:SF19">
    <property type="entry name" value="SET DOMAIN-CONTAINING PROTEIN"/>
    <property type="match status" value="1"/>
</dbReference>
<proteinExistence type="predicted"/>
<dbReference type="PROSITE" id="PS50868">
    <property type="entry name" value="POST_SET"/>
    <property type="match status" value="1"/>
</dbReference>
<evidence type="ECO:0000259" key="4">
    <source>
        <dbReference type="PROSITE" id="PS50868"/>
    </source>
</evidence>
<evidence type="ECO:0000313" key="6">
    <source>
        <dbReference type="Proteomes" id="UP000034452"/>
    </source>
</evidence>
<sequence length="128" mass="14408">MKTNDVIVKKSGIHGSGVFAGRDFKTGEIVLRWDISNILPAKEVVKMTEEEKRYISHMDGKYIVMQDPKKYVNHSCDANTTAKQFCDIAKRDIIKGEEITGNYKEELPPNVHMKCNCGSKNCVGIIES</sequence>